<gene>
    <name evidence="2" type="ORF">SRO942_LOCUS49759</name>
</gene>
<feature type="compositionally biased region" description="Acidic residues" evidence="1">
    <location>
        <begin position="15"/>
        <end position="32"/>
    </location>
</feature>
<feature type="region of interest" description="Disordered" evidence="1">
    <location>
        <begin position="1"/>
        <end position="49"/>
    </location>
</feature>
<feature type="compositionally biased region" description="Polar residues" evidence="1">
    <location>
        <begin position="1"/>
        <end position="14"/>
    </location>
</feature>
<comment type="caution">
    <text evidence="2">The sequence shown here is derived from an EMBL/GenBank/DDBJ whole genome shotgun (WGS) entry which is preliminary data.</text>
</comment>
<dbReference type="Proteomes" id="UP000681722">
    <property type="component" value="Unassembled WGS sequence"/>
</dbReference>
<feature type="non-terminal residue" evidence="2">
    <location>
        <position position="1"/>
    </location>
</feature>
<evidence type="ECO:0000256" key="1">
    <source>
        <dbReference type="SAM" id="MobiDB-lite"/>
    </source>
</evidence>
<evidence type="ECO:0000313" key="3">
    <source>
        <dbReference type="Proteomes" id="UP000681722"/>
    </source>
</evidence>
<accession>A0A8S2ZH17</accession>
<dbReference type="AlphaFoldDB" id="A0A8S2ZH17"/>
<evidence type="ECO:0000313" key="2">
    <source>
        <dbReference type="EMBL" id="CAF4628075.1"/>
    </source>
</evidence>
<feature type="compositionally biased region" description="Polar residues" evidence="1">
    <location>
        <begin position="36"/>
        <end position="49"/>
    </location>
</feature>
<organism evidence="2 3">
    <name type="scientific">Didymodactylos carnosus</name>
    <dbReference type="NCBI Taxonomy" id="1234261"/>
    <lineage>
        <taxon>Eukaryota</taxon>
        <taxon>Metazoa</taxon>
        <taxon>Spiralia</taxon>
        <taxon>Gnathifera</taxon>
        <taxon>Rotifera</taxon>
        <taxon>Eurotatoria</taxon>
        <taxon>Bdelloidea</taxon>
        <taxon>Philodinida</taxon>
        <taxon>Philodinidae</taxon>
        <taxon>Didymodactylos</taxon>
    </lineage>
</organism>
<sequence>RQVISLMNDSTQSDENTDVEAVNNDEDMDLEDEAHQQSPRNSYDSNNITTATAPISILLNSDITDEDDTNDTKTSVKRKCVWDFFTEVETGDYNCNLCGDKTKLSCRL</sequence>
<reference evidence="2" key="1">
    <citation type="submission" date="2021-02" db="EMBL/GenBank/DDBJ databases">
        <authorList>
            <person name="Nowell W R."/>
        </authorList>
    </citation>
    <scope>NUCLEOTIDE SEQUENCE</scope>
</reference>
<proteinExistence type="predicted"/>
<name>A0A8S2ZH17_9BILA</name>
<protein>
    <submittedName>
        <fullName evidence="2">Uncharacterized protein</fullName>
    </submittedName>
</protein>
<dbReference type="EMBL" id="CAJOBC010135728">
    <property type="protein sequence ID" value="CAF4628075.1"/>
    <property type="molecule type" value="Genomic_DNA"/>
</dbReference>